<name>A0A0C7G7F1_PARSO</name>
<dbReference type="Proteomes" id="UP000049127">
    <property type="component" value="Unassembled WGS sequence"/>
</dbReference>
<dbReference type="AlphaFoldDB" id="A0A0C7G7F1"/>
<dbReference type="GO" id="GO:0005524">
    <property type="term" value="F:ATP binding"/>
    <property type="evidence" value="ECO:0007669"/>
    <property type="project" value="UniProtKB-KW"/>
</dbReference>
<reference evidence="7 8" key="1">
    <citation type="submission" date="2015-01" db="EMBL/GenBank/DDBJ databases">
        <authorList>
            <person name="Aslett A.Martin."/>
            <person name="De Silva Nishadi"/>
        </authorList>
    </citation>
    <scope>NUCLEOTIDE SEQUENCE [LARGE SCALE GENOMIC DNA]</scope>
    <source>
        <strain evidence="7 8">R28058</strain>
    </source>
</reference>
<gene>
    <name evidence="7" type="primary">prpR</name>
    <name evidence="7" type="ORF">R28058_13961</name>
</gene>
<keyword evidence="3" id="KW-0805">Transcription regulation</keyword>
<evidence type="ECO:0000256" key="1">
    <source>
        <dbReference type="ARBA" id="ARBA00022741"/>
    </source>
</evidence>
<evidence type="ECO:0000259" key="6">
    <source>
        <dbReference type="PROSITE" id="PS50045"/>
    </source>
</evidence>
<evidence type="ECO:0000256" key="4">
    <source>
        <dbReference type="ARBA" id="ARBA00023125"/>
    </source>
</evidence>
<evidence type="ECO:0000256" key="5">
    <source>
        <dbReference type="ARBA" id="ARBA00023163"/>
    </source>
</evidence>
<dbReference type="PROSITE" id="PS00676">
    <property type="entry name" value="SIGMA54_INTERACT_2"/>
    <property type="match status" value="1"/>
</dbReference>
<dbReference type="InterPro" id="IPR002078">
    <property type="entry name" value="Sigma_54_int"/>
</dbReference>
<dbReference type="Pfam" id="PF25601">
    <property type="entry name" value="AAA_lid_14"/>
    <property type="match status" value="1"/>
</dbReference>
<evidence type="ECO:0000313" key="7">
    <source>
        <dbReference type="EMBL" id="CEQ03663.1"/>
    </source>
</evidence>
<dbReference type="Gene3D" id="1.10.8.60">
    <property type="match status" value="1"/>
</dbReference>
<keyword evidence="4" id="KW-0238">DNA-binding</keyword>
<feature type="domain" description="Sigma-54 factor interaction" evidence="6">
    <location>
        <begin position="324"/>
        <end position="553"/>
    </location>
</feature>
<dbReference type="CDD" id="cd00009">
    <property type="entry name" value="AAA"/>
    <property type="match status" value="1"/>
</dbReference>
<dbReference type="InterPro" id="IPR025944">
    <property type="entry name" value="Sigma_54_int_dom_CS"/>
</dbReference>
<evidence type="ECO:0000313" key="8">
    <source>
        <dbReference type="Proteomes" id="UP000049127"/>
    </source>
</evidence>
<dbReference type="Gene3D" id="3.40.50.300">
    <property type="entry name" value="P-loop containing nucleotide triphosphate hydrolases"/>
    <property type="match status" value="1"/>
</dbReference>
<dbReference type="InterPro" id="IPR036390">
    <property type="entry name" value="WH_DNA-bd_sf"/>
</dbReference>
<proteinExistence type="predicted"/>
<keyword evidence="2" id="KW-0067">ATP-binding</keyword>
<keyword evidence="5" id="KW-0804">Transcription</keyword>
<dbReference type="RefSeq" id="WP_055341921.1">
    <property type="nucleotide sequence ID" value="NZ_CDNI01000003.1"/>
</dbReference>
<dbReference type="InterPro" id="IPR025943">
    <property type="entry name" value="Sigma_54_int_dom_ATP-bd_2"/>
</dbReference>
<dbReference type="InterPro" id="IPR003593">
    <property type="entry name" value="AAA+_ATPase"/>
</dbReference>
<dbReference type="PROSITE" id="PS50045">
    <property type="entry name" value="SIGMA54_INTERACT_4"/>
    <property type="match status" value="1"/>
</dbReference>
<dbReference type="FunFam" id="3.40.50.300:FF:000006">
    <property type="entry name" value="DNA-binding transcriptional regulator NtrC"/>
    <property type="match status" value="1"/>
</dbReference>
<dbReference type="Gene3D" id="3.30.450.20">
    <property type="entry name" value="PAS domain"/>
    <property type="match status" value="1"/>
</dbReference>
<protein>
    <submittedName>
        <fullName evidence="7">Sigma-54 dependent transcriptional regulator</fullName>
    </submittedName>
</protein>
<dbReference type="PANTHER" id="PTHR32071:SF57">
    <property type="entry name" value="C4-DICARBOXYLATE TRANSPORT TRANSCRIPTIONAL REGULATORY PROTEIN DCTD"/>
    <property type="match status" value="1"/>
</dbReference>
<dbReference type="InterPro" id="IPR035965">
    <property type="entry name" value="PAS-like_dom_sf"/>
</dbReference>
<dbReference type="PROSITE" id="PS00675">
    <property type="entry name" value="SIGMA54_INTERACT_1"/>
    <property type="match status" value="1"/>
</dbReference>
<dbReference type="SMART" id="SM00382">
    <property type="entry name" value="AAA"/>
    <property type="match status" value="1"/>
</dbReference>
<dbReference type="Gene3D" id="1.10.10.10">
    <property type="entry name" value="Winged helix-like DNA-binding domain superfamily/Winged helix DNA-binding domain"/>
    <property type="match status" value="1"/>
</dbReference>
<dbReference type="SUPFAM" id="SSF55785">
    <property type="entry name" value="PYP-like sensor domain (PAS domain)"/>
    <property type="match status" value="1"/>
</dbReference>
<evidence type="ECO:0000256" key="2">
    <source>
        <dbReference type="ARBA" id="ARBA00022840"/>
    </source>
</evidence>
<dbReference type="InterPro" id="IPR027417">
    <property type="entry name" value="P-loop_NTPase"/>
</dbReference>
<dbReference type="GO" id="GO:0006355">
    <property type="term" value="P:regulation of DNA-templated transcription"/>
    <property type="evidence" value="ECO:0007669"/>
    <property type="project" value="InterPro"/>
</dbReference>
<dbReference type="EMBL" id="CEKZ01000003">
    <property type="protein sequence ID" value="CEQ03663.1"/>
    <property type="molecule type" value="Genomic_DNA"/>
</dbReference>
<dbReference type="SUPFAM" id="SSF46785">
    <property type="entry name" value="Winged helix' DNA-binding domain"/>
    <property type="match status" value="1"/>
</dbReference>
<accession>A0A0C7G7F1</accession>
<dbReference type="PROSITE" id="PS00688">
    <property type="entry name" value="SIGMA54_INTERACT_3"/>
    <property type="match status" value="1"/>
</dbReference>
<keyword evidence="1" id="KW-0547">Nucleotide-binding</keyword>
<dbReference type="PANTHER" id="PTHR32071">
    <property type="entry name" value="TRANSCRIPTIONAL REGULATORY PROTEIN"/>
    <property type="match status" value="1"/>
</dbReference>
<dbReference type="Pfam" id="PF00158">
    <property type="entry name" value="Sigma54_activat"/>
    <property type="match status" value="1"/>
</dbReference>
<dbReference type="InterPro" id="IPR058031">
    <property type="entry name" value="AAA_lid_NorR"/>
</dbReference>
<evidence type="ECO:0000256" key="3">
    <source>
        <dbReference type="ARBA" id="ARBA00023015"/>
    </source>
</evidence>
<dbReference type="InterPro" id="IPR025662">
    <property type="entry name" value="Sigma_54_int_dom_ATP-bd_1"/>
</dbReference>
<organism evidence="7 8">
    <name type="scientific">Paraclostridium sordellii</name>
    <name type="common">Clostridium sordellii</name>
    <dbReference type="NCBI Taxonomy" id="1505"/>
    <lineage>
        <taxon>Bacteria</taxon>
        <taxon>Bacillati</taxon>
        <taxon>Bacillota</taxon>
        <taxon>Clostridia</taxon>
        <taxon>Peptostreptococcales</taxon>
        <taxon>Peptostreptococcaceae</taxon>
        <taxon>Paraclostridium</taxon>
    </lineage>
</organism>
<dbReference type="OrthoDB" id="9803970at2"/>
<sequence>MKKIIIISLGKETGKSLKMQLESILEKNIIIYYFSIDDKNLDLSDSDLIVFSSADVANLFFNKNNILKKYIIVKRVIQHELLDKLFTLKKGTNVLLVNDTKHTCEVAIKQLIAHGVDHLIYHPYYPGIDSYEIQRIAITPGEEEFVPTGVSEIINIGTREIDIVSIMEIIIYLDDLEIYQDLLSSYFYRKIVTQYKKYVNISNKSIKLTRILKDIIDNSEEGIIYVNTKNEVLVYNKVSMKILGFSEDITGKNIYDIFPNINNELTLINDNEIFISNKKIYSKNELMGYTIILETSSIIDKLDEERRRKKKQNINSARYTFEDMIGNNQKVLKMINLSKKISKSNSTVLIQGESGTGKEILAQAIHNESSRKNNKFVAINFSALSENLVESELFGYEEGAFTGAKKGGKIGLFKKAHKGTIFLDEIGDAPYHFQTRLLRVLQEREITPVGSCDPIPIDVRVIAATNKDLLEEVKANRFREDLFYRINVMPLYTISLRDRKDDIELLIKYYLRKHKVFAPINKFLDEKVIDYLKEYNWPGNIRELVNIVEFLVNIKEDKSKIKFEDLPLYMLKNLVHKEISPNRNMRIEEGNKNNKFKMTLSDNEIWVLNKIYLNDGIGRRALCKISKEECLNLGEGQIRGILNKLKESGYIEVNKGIKGTKISEKGINLINKGI</sequence>
<dbReference type="SUPFAM" id="SSF52540">
    <property type="entry name" value="P-loop containing nucleoside triphosphate hydrolases"/>
    <property type="match status" value="1"/>
</dbReference>
<dbReference type="GO" id="GO:0003677">
    <property type="term" value="F:DNA binding"/>
    <property type="evidence" value="ECO:0007669"/>
    <property type="project" value="UniProtKB-KW"/>
</dbReference>
<dbReference type="InterPro" id="IPR036388">
    <property type="entry name" value="WH-like_DNA-bd_sf"/>
</dbReference>